<evidence type="ECO:0000313" key="3">
    <source>
        <dbReference type="Proteomes" id="UP000244893"/>
    </source>
</evidence>
<protein>
    <recommendedName>
        <fullName evidence="1">DUF559 domain-containing protein</fullName>
    </recommendedName>
</protein>
<keyword evidence="3" id="KW-1185">Reference proteome</keyword>
<dbReference type="Gene3D" id="3.40.960.10">
    <property type="entry name" value="VSR Endonuclease"/>
    <property type="match status" value="1"/>
</dbReference>
<dbReference type="AlphaFoldDB" id="A0A2V1HTC0"/>
<dbReference type="Pfam" id="PF04480">
    <property type="entry name" value="DUF559"/>
    <property type="match status" value="1"/>
</dbReference>
<comment type="caution">
    <text evidence="2">The sequence shown here is derived from an EMBL/GenBank/DDBJ whole genome shotgun (WGS) entry which is preliminary data.</text>
</comment>
<proteinExistence type="predicted"/>
<name>A0A2V1HTC0_9MICO</name>
<sequence>MTRLLSRPLLSTAELRSRGFGAADIARAVREERLWQVHRGWYAEPGTDAQMIRAMRAGGRIGCVSALRLYGSWCPPDSGLHIAMPASSSGRRLARSREDGKGEDVTAHWGSKLTHQEWSTGASTIERALGHLLECQPAHYSVAVLDSLLHRRVLSTRTIEKMTATLPPHRTTLLSSLDERSEEGIESIARFRLLQSGIRAVPQVVVGEIGRVDLLIGERLVIELDGRETHAQREAFTKDRRRTALLTQGGYTVLHFSYAQVIYDWNLILTTIQAALSLSR</sequence>
<evidence type="ECO:0000259" key="1">
    <source>
        <dbReference type="Pfam" id="PF04480"/>
    </source>
</evidence>
<gene>
    <name evidence="2" type="ORF">DDQ50_04915</name>
</gene>
<dbReference type="EMBL" id="QEOP01000001">
    <property type="protein sequence ID" value="PVZ95813.1"/>
    <property type="molecule type" value="Genomic_DNA"/>
</dbReference>
<evidence type="ECO:0000313" key="2">
    <source>
        <dbReference type="EMBL" id="PVZ95813.1"/>
    </source>
</evidence>
<dbReference type="InterPro" id="IPR007569">
    <property type="entry name" value="DUF559"/>
</dbReference>
<reference evidence="2 3" key="1">
    <citation type="submission" date="2018-05" db="EMBL/GenBank/DDBJ databases">
        <title>Amnibacterium sp. M8JJ-5, whole genome shotgun sequence.</title>
        <authorList>
            <person name="Tuo L."/>
        </authorList>
    </citation>
    <scope>NUCLEOTIDE SEQUENCE [LARGE SCALE GENOMIC DNA]</scope>
    <source>
        <strain evidence="2 3">M8JJ-5</strain>
    </source>
</reference>
<accession>A0A2V1HTC0</accession>
<feature type="domain" description="DUF559" evidence="1">
    <location>
        <begin position="216"/>
        <end position="276"/>
    </location>
</feature>
<organism evidence="2 3">
    <name type="scientific">Amnibacterium flavum</name>
    <dbReference type="NCBI Taxonomy" id="2173173"/>
    <lineage>
        <taxon>Bacteria</taxon>
        <taxon>Bacillati</taxon>
        <taxon>Actinomycetota</taxon>
        <taxon>Actinomycetes</taxon>
        <taxon>Micrococcales</taxon>
        <taxon>Microbacteriaceae</taxon>
        <taxon>Amnibacterium</taxon>
    </lineage>
</organism>
<dbReference type="Proteomes" id="UP000244893">
    <property type="component" value="Unassembled WGS sequence"/>
</dbReference>
<dbReference type="OrthoDB" id="2594539at2"/>